<organism evidence="1">
    <name type="scientific">Zea mays</name>
    <name type="common">Maize</name>
    <dbReference type="NCBI Taxonomy" id="4577"/>
    <lineage>
        <taxon>Eukaryota</taxon>
        <taxon>Viridiplantae</taxon>
        <taxon>Streptophyta</taxon>
        <taxon>Embryophyta</taxon>
        <taxon>Tracheophyta</taxon>
        <taxon>Spermatophyta</taxon>
        <taxon>Magnoliopsida</taxon>
        <taxon>Liliopsida</taxon>
        <taxon>Poales</taxon>
        <taxon>Poaceae</taxon>
        <taxon>PACMAD clade</taxon>
        <taxon>Panicoideae</taxon>
        <taxon>Andropogonodae</taxon>
        <taxon>Andropogoneae</taxon>
        <taxon>Tripsacinae</taxon>
        <taxon>Zea</taxon>
    </lineage>
</organism>
<name>B4FN77_MAIZE</name>
<reference evidence="1" key="1">
    <citation type="journal article" date="2009" name="PLoS Genet.">
        <title>Sequencing, mapping, and analysis of 27,455 maize full-length cDNAs.</title>
        <authorList>
            <person name="Soderlund C."/>
            <person name="Descour A."/>
            <person name="Kudrna D."/>
            <person name="Bomhoff M."/>
            <person name="Boyd L."/>
            <person name="Currie J."/>
            <person name="Angelova A."/>
            <person name="Collura K."/>
            <person name="Wissotski M."/>
            <person name="Ashley E."/>
            <person name="Morrow D."/>
            <person name="Fernandes J."/>
            <person name="Walbot V."/>
            <person name="Yu Y."/>
        </authorList>
    </citation>
    <scope>NUCLEOTIDE SEQUENCE</scope>
    <source>
        <strain evidence="1">B73</strain>
    </source>
</reference>
<protein>
    <submittedName>
        <fullName evidence="1">Uncharacterized protein</fullName>
    </submittedName>
</protein>
<proteinExistence type="evidence at transcript level"/>
<dbReference type="AlphaFoldDB" id="B4FN77"/>
<evidence type="ECO:0000313" key="1">
    <source>
        <dbReference type="EMBL" id="ACF83570.1"/>
    </source>
</evidence>
<sequence length="31" mass="3645">MWFLCIPRLFLPAQPRSRFLQFFEGSSAVIS</sequence>
<accession>B4FN77</accession>
<dbReference type="EMBL" id="BT038565">
    <property type="protein sequence ID" value="ACF83570.1"/>
    <property type="molecule type" value="mRNA"/>
</dbReference>